<evidence type="ECO:0000313" key="2">
    <source>
        <dbReference type="EMBL" id="GIH04184.1"/>
    </source>
</evidence>
<accession>A0A8J3Q5D8</accession>
<evidence type="ECO:0000256" key="1">
    <source>
        <dbReference type="SAM" id="SignalP"/>
    </source>
</evidence>
<name>A0A8J3Q5D8_9ACTN</name>
<organism evidence="2 3">
    <name type="scientific">Rhizocola hellebori</name>
    <dbReference type="NCBI Taxonomy" id="1392758"/>
    <lineage>
        <taxon>Bacteria</taxon>
        <taxon>Bacillati</taxon>
        <taxon>Actinomycetota</taxon>
        <taxon>Actinomycetes</taxon>
        <taxon>Micromonosporales</taxon>
        <taxon>Micromonosporaceae</taxon>
        <taxon>Rhizocola</taxon>
    </lineage>
</organism>
<keyword evidence="3" id="KW-1185">Reference proteome</keyword>
<sequence length="406" mass="41952">MKALLSVMLGGALFFSAAASGPVIAAAQWQAGNSDSTGDQDNVAIAANRNGHVAIVWEDDRDTATPGDNAHSDIWVRLFKDGTSVYEKKLSAGGTAGVNWRHLQPDVGLDDNGNAVIVWADDPDGNGFYNIPIRVLGPTGTQLYSATANTSADGQQIDPSVGVDPDGSAGAISYTVAWTDQQGTAATTVKAAAFKNATRTYEKQIHATGGTHKRPDVAVNAASEATIVWDEDGDANASFNVGLIKLNAAGTVTLTQRAANVGTGGQQQNPSVAANFNGDFAVAWESDATAMWRGFTRTGTPLHGDIALTTTAGATNPSIGLDDQGNVTAVWTQSGADTWTHGFGPDGSDTARLAAQQLSQVPAGLQTGIAVAVSPWGEVCAAYTDDNDGNGFDQIIIGFGLANTNW</sequence>
<protein>
    <submittedName>
        <fullName evidence="2">Uncharacterized protein</fullName>
    </submittedName>
</protein>
<proteinExistence type="predicted"/>
<feature type="chain" id="PRO_5038558819" evidence="1">
    <location>
        <begin position="26"/>
        <end position="406"/>
    </location>
</feature>
<reference evidence="2" key="1">
    <citation type="submission" date="2021-01" db="EMBL/GenBank/DDBJ databases">
        <title>Whole genome shotgun sequence of Rhizocola hellebori NBRC 109834.</title>
        <authorList>
            <person name="Komaki H."/>
            <person name="Tamura T."/>
        </authorList>
    </citation>
    <scope>NUCLEOTIDE SEQUENCE</scope>
    <source>
        <strain evidence="2">NBRC 109834</strain>
    </source>
</reference>
<dbReference type="EMBL" id="BONY01000011">
    <property type="protein sequence ID" value="GIH04184.1"/>
    <property type="molecule type" value="Genomic_DNA"/>
</dbReference>
<dbReference type="Proteomes" id="UP000612899">
    <property type="component" value="Unassembled WGS sequence"/>
</dbReference>
<dbReference type="RefSeq" id="WP_239123663.1">
    <property type="nucleotide sequence ID" value="NZ_BONY01000011.1"/>
</dbReference>
<feature type="signal peptide" evidence="1">
    <location>
        <begin position="1"/>
        <end position="25"/>
    </location>
</feature>
<gene>
    <name evidence="2" type="ORF">Rhe02_22510</name>
</gene>
<evidence type="ECO:0000313" key="3">
    <source>
        <dbReference type="Proteomes" id="UP000612899"/>
    </source>
</evidence>
<keyword evidence="1" id="KW-0732">Signal</keyword>
<comment type="caution">
    <text evidence="2">The sequence shown here is derived from an EMBL/GenBank/DDBJ whole genome shotgun (WGS) entry which is preliminary data.</text>
</comment>
<dbReference type="AlphaFoldDB" id="A0A8J3Q5D8"/>